<dbReference type="Gramene" id="OMO59759">
    <property type="protein sequence ID" value="OMO59759"/>
    <property type="gene ID" value="CCACVL1_24621"/>
</dbReference>
<comment type="caution">
    <text evidence="2">The sequence shown here is derived from an EMBL/GenBank/DDBJ whole genome shotgun (WGS) entry which is preliminary data.</text>
</comment>
<feature type="region of interest" description="Disordered" evidence="1">
    <location>
        <begin position="1"/>
        <end position="21"/>
    </location>
</feature>
<dbReference type="EMBL" id="AWWV01013866">
    <property type="protein sequence ID" value="OMO59759.1"/>
    <property type="molecule type" value="Genomic_DNA"/>
</dbReference>
<sequence>MDTEAEEDPRVPGKRRRVRMI</sequence>
<feature type="compositionally biased region" description="Basic residues" evidence="1">
    <location>
        <begin position="12"/>
        <end position="21"/>
    </location>
</feature>
<evidence type="ECO:0000313" key="2">
    <source>
        <dbReference type="EMBL" id="OMO59759.1"/>
    </source>
</evidence>
<proteinExistence type="predicted"/>
<accession>A0A1R3GNY0</accession>
<dbReference type="Proteomes" id="UP000188268">
    <property type="component" value="Unassembled WGS sequence"/>
</dbReference>
<gene>
    <name evidence="2" type="ORF">CCACVL1_24621</name>
</gene>
<keyword evidence="3" id="KW-1185">Reference proteome</keyword>
<evidence type="ECO:0000313" key="3">
    <source>
        <dbReference type="Proteomes" id="UP000188268"/>
    </source>
</evidence>
<protein>
    <submittedName>
        <fullName evidence="2">Uncharacterized protein</fullName>
    </submittedName>
</protein>
<evidence type="ECO:0000256" key="1">
    <source>
        <dbReference type="SAM" id="MobiDB-lite"/>
    </source>
</evidence>
<name>A0A1R3GNY0_COCAP</name>
<reference evidence="2 3" key="1">
    <citation type="submission" date="2013-09" db="EMBL/GenBank/DDBJ databases">
        <title>Corchorus capsularis genome sequencing.</title>
        <authorList>
            <person name="Alam M."/>
            <person name="Haque M.S."/>
            <person name="Islam M.S."/>
            <person name="Emdad E.M."/>
            <person name="Islam M.M."/>
            <person name="Ahmed B."/>
            <person name="Halim A."/>
            <person name="Hossen Q.M.M."/>
            <person name="Hossain M.Z."/>
            <person name="Ahmed R."/>
            <person name="Khan M.M."/>
            <person name="Islam R."/>
            <person name="Rashid M.M."/>
            <person name="Khan S.A."/>
            <person name="Rahman M.S."/>
            <person name="Alam M."/>
        </authorList>
    </citation>
    <scope>NUCLEOTIDE SEQUENCE [LARGE SCALE GENOMIC DNA]</scope>
    <source>
        <strain evidence="3">cv. CVL-1</strain>
        <tissue evidence="2">Whole seedling</tissue>
    </source>
</reference>
<organism evidence="2 3">
    <name type="scientific">Corchorus capsularis</name>
    <name type="common">Jute</name>
    <dbReference type="NCBI Taxonomy" id="210143"/>
    <lineage>
        <taxon>Eukaryota</taxon>
        <taxon>Viridiplantae</taxon>
        <taxon>Streptophyta</taxon>
        <taxon>Embryophyta</taxon>
        <taxon>Tracheophyta</taxon>
        <taxon>Spermatophyta</taxon>
        <taxon>Magnoliopsida</taxon>
        <taxon>eudicotyledons</taxon>
        <taxon>Gunneridae</taxon>
        <taxon>Pentapetalae</taxon>
        <taxon>rosids</taxon>
        <taxon>malvids</taxon>
        <taxon>Malvales</taxon>
        <taxon>Malvaceae</taxon>
        <taxon>Grewioideae</taxon>
        <taxon>Apeibeae</taxon>
        <taxon>Corchorus</taxon>
    </lineage>
</organism>
<dbReference type="AlphaFoldDB" id="A0A1R3GNY0"/>